<proteinExistence type="predicted"/>
<evidence type="ECO:0000256" key="1">
    <source>
        <dbReference type="ARBA" id="ARBA00022679"/>
    </source>
</evidence>
<dbReference type="AlphaFoldDB" id="A0A1H0BS71"/>
<accession>A0A1H0BS71</accession>
<protein>
    <submittedName>
        <fullName evidence="4">RfaE bifunctional protein, domain I</fullName>
    </submittedName>
</protein>
<keyword evidence="5" id="KW-1185">Reference proteome</keyword>
<name>A0A1H0BS71_9BACL</name>
<dbReference type="InterPro" id="IPR002173">
    <property type="entry name" value="Carboh/pur_kinase_PfkB_CS"/>
</dbReference>
<dbReference type="GO" id="GO:0033785">
    <property type="term" value="F:heptose 7-phosphate kinase activity"/>
    <property type="evidence" value="ECO:0007669"/>
    <property type="project" value="TreeGrafter"/>
</dbReference>
<organism evidence="4 5">
    <name type="scientific">Fictibacillus solisalsi</name>
    <dbReference type="NCBI Taxonomy" id="459525"/>
    <lineage>
        <taxon>Bacteria</taxon>
        <taxon>Bacillati</taxon>
        <taxon>Bacillota</taxon>
        <taxon>Bacilli</taxon>
        <taxon>Bacillales</taxon>
        <taxon>Fictibacillaceae</taxon>
        <taxon>Fictibacillus</taxon>
    </lineage>
</organism>
<dbReference type="SUPFAM" id="SSF53613">
    <property type="entry name" value="Ribokinase-like"/>
    <property type="match status" value="1"/>
</dbReference>
<dbReference type="InterPro" id="IPR011611">
    <property type="entry name" value="PfkB_dom"/>
</dbReference>
<dbReference type="PROSITE" id="PS00584">
    <property type="entry name" value="PFKB_KINASES_2"/>
    <property type="match status" value="1"/>
</dbReference>
<dbReference type="GO" id="GO:0033786">
    <property type="term" value="F:heptose-1-phosphate adenylyltransferase activity"/>
    <property type="evidence" value="ECO:0007669"/>
    <property type="project" value="TreeGrafter"/>
</dbReference>
<keyword evidence="1" id="KW-0808">Transferase</keyword>
<sequence>MDTERKKSVFVLGDIVLDCYAECHNQFSNNEEIQKLIIQKKKYLPGNAANVANNLSALGVDVYLFGVTGEDMYGDLLQQGLDPAIHKHIIKNPSVLTPLKSRFISKEKTVIRIDEEVYAPLLLEEEAHLLNLFVSLRSKIGYLVISDLNKGTYSDALLKSIIKDAIDHNIQVFIDPSAKRNLSVYTNATVISPNLEEFNALTDTNAPSLQEALLEAKETLKTHKFTYLLLKGDASGSILVSEHGSYHLPGLTKRMVSSIGAGDSFLAAFIASMIQSSNLFKSFVMANVAASISVSKKYTSTVTKSEIHHFLHELKAGGDNYGSIQRES</sequence>
<dbReference type="EMBL" id="FNHW01000005">
    <property type="protein sequence ID" value="SDN48492.1"/>
    <property type="molecule type" value="Genomic_DNA"/>
</dbReference>
<dbReference type="STRING" id="459525.SAMN04488137_4643"/>
<dbReference type="Pfam" id="PF00294">
    <property type="entry name" value="PfkB"/>
    <property type="match status" value="1"/>
</dbReference>
<keyword evidence="2" id="KW-0418">Kinase</keyword>
<evidence type="ECO:0000256" key="2">
    <source>
        <dbReference type="ARBA" id="ARBA00022777"/>
    </source>
</evidence>
<dbReference type="PANTHER" id="PTHR46969">
    <property type="entry name" value="BIFUNCTIONAL PROTEIN HLDE"/>
    <property type="match status" value="1"/>
</dbReference>
<dbReference type="InterPro" id="IPR029056">
    <property type="entry name" value="Ribokinase-like"/>
</dbReference>
<evidence type="ECO:0000313" key="4">
    <source>
        <dbReference type="EMBL" id="SDN48492.1"/>
    </source>
</evidence>
<dbReference type="GO" id="GO:0005829">
    <property type="term" value="C:cytosol"/>
    <property type="evidence" value="ECO:0007669"/>
    <property type="project" value="TreeGrafter"/>
</dbReference>
<dbReference type="Proteomes" id="UP000199544">
    <property type="component" value="Unassembled WGS sequence"/>
</dbReference>
<dbReference type="Gene3D" id="3.40.1190.20">
    <property type="match status" value="1"/>
</dbReference>
<dbReference type="PANTHER" id="PTHR46969:SF1">
    <property type="entry name" value="BIFUNCTIONAL PROTEIN HLDE"/>
    <property type="match status" value="1"/>
</dbReference>
<reference evidence="5" key="1">
    <citation type="submission" date="2016-10" db="EMBL/GenBank/DDBJ databases">
        <authorList>
            <person name="Varghese N."/>
            <person name="Submissions S."/>
        </authorList>
    </citation>
    <scope>NUCLEOTIDE SEQUENCE [LARGE SCALE GENOMIC DNA]</scope>
    <source>
        <strain evidence="5">CGMCC 1.6854</strain>
    </source>
</reference>
<dbReference type="RefSeq" id="WP_170834472.1">
    <property type="nucleotide sequence ID" value="NZ_FNHW01000005.1"/>
</dbReference>
<feature type="domain" description="Carbohydrate kinase PfkB" evidence="3">
    <location>
        <begin position="7"/>
        <end position="301"/>
    </location>
</feature>
<evidence type="ECO:0000259" key="3">
    <source>
        <dbReference type="Pfam" id="PF00294"/>
    </source>
</evidence>
<gene>
    <name evidence="4" type="ORF">SAMN04488137_4643</name>
</gene>
<evidence type="ECO:0000313" key="5">
    <source>
        <dbReference type="Proteomes" id="UP000199544"/>
    </source>
</evidence>